<dbReference type="eggNOG" id="COG0307">
    <property type="taxonomic scope" value="Bacteria"/>
</dbReference>
<evidence type="ECO:0000256" key="10">
    <source>
        <dbReference type="PROSITE-ProRule" id="PRU00524"/>
    </source>
</evidence>
<reference evidence="12 13" key="1">
    <citation type="submission" date="2013-09" db="EMBL/GenBank/DDBJ databases">
        <authorList>
            <person name="Zeng Z."/>
            <person name="Chen C."/>
        </authorList>
    </citation>
    <scope>NUCLEOTIDE SEQUENCE [LARGE SCALE GENOMIC DNA]</scope>
    <source>
        <strain evidence="12 13">WB 4.1-42</strain>
    </source>
</reference>
<gene>
    <name evidence="12" type="ORF">Q766_19950</name>
</gene>
<dbReference type="OrthoDB" id="9788537at2"/>
<evidence type="ECO:0000256" key="5">
    <source>
        <dbReference type="ARBA" id="ARBA00013950"/>
    </source>
</evidence>
<sequence length="196" mass="21514">MFTGIIETAATITHIEKENDNIHYTLTCPIVAELKIDQSLSHDGVCLTVVALQPDSYTVTAIKETLEKTNLKEWTVGTKVNLERAMKLGDRLDGHIVQGHVDQTGVCTAVEEAGGSWYFTFTYDAGPSNITIEKGSITVNGVSLTVVNSKANEFSVAIIPYTYEHTNFNTFKVGTTINLEFDVVGKYVARLHALRS</sequence>
<dbReference type="STRING" id="1121898.GCA_000422725_03953"/>
<dbReference type="NCBIfam" id="TIGR00187">
    <property type="entry name" value="ribE"/>
    <property type="match status" value="1"/>
</dbReference>
<name>A0A0A2MHZ1_9FLAO</name>
<dbReference type="SUPFAM" id="SSF63380">
    <property type="entry name" value="Riboflavin synthase domain-like"/>
    <property type="match status" value="2"/>
</dbReference>
<keyword evidence="6" id="KW-0686">Riboflavin biosynthesis</keyword>
<comment type="catalytic activity">
    <reaction evidence="1">
        <text>2 6,7-dimethyl-8-(1-D-ribityl)lumazine + H(+) = 5-amino-6-(D-ribitylamino)uracil + riboflavin</text>
        <dbReference type="Rhea" id="RHEA:20772"/>
        <dbReference type="ChEBI" id="CHEBI:15378"/>
        <dbReference type="ChEBI" id="CHEBI:15934"/>
        <dbReference type="ChEBI" id="CHEBI:57986"/>
        <dbReference type="ChEBI" id="CHEBI:58201"/>
        <dbReference type="EC" id="2.5.1.9"/>
    </reaction>
</comment>
<evidence type="ECO:0000256" key="2">
    <source>
        <dbReference type="ARBA" id="ARBA00002803"/>
    </source>
</evidence>
<evidence type="ECO:0000256" key="3">
    <source>
        <dbReference type="ARBA" id="ARBA00004887"/>
    </source>
</evidence>
<comment type="caution">
    <text evidence="12">The sequence shown here is derived from an EMBL/GenBank/DDBJ whole genome shotgun (WGS) entry which is preliminary data.</text>
</comment>
<dbReference type="AlphaFoldDB" id="A0A0A2MHZ1"/>
<dbReference type="EMBL" id="JRLY01000027">
    <property type="protein sequence ID" value="KGO91078.1"/>
    <property type="molecule type" value="Genomic_DNA"/>
</dbReference>
<dbReference type="Gene3D" id="2.40.30.20">
    <property type="match status" value="2"/>
</dbReference>
<dbReference type="InterPro" id="IPR026017">
    <property type="entry name" value="Lumazine-bd_dom"/>
</dbReference>
<dbReference type="NCBIfam" id="NF006767">
    <property type="entry name" value="PRK09289.1"/>
    <property type="match status" value="1"/>
</dbReference>
<feature type="repeat" description="Lumazine-binding" evidence="10">
    <location>
        <begin position="96"/>
        <end position="192"/>
    </location>
</feature>
<evidence type="ECO:0000256" key="4">
    <source>
        <dbReference type="ARBA" id="ARBA00012827"/>
    </source>
</evidence>
<organism evidence="12 13">
    <name type="scientific">Flavobacterium subsaxonicum WB 4.1-42 = DSM 21790</name>
    <dbReference type="NCBI Taxonomy" id="1121898"/>
    <lineage>
        <taxon>Bacteria</taxon>
        <taxon>Pseudomonadati</taxon>
        <taxon>Bacteroidota</taxon>
        <taxon>Flavobacteriia</taxon>
        <taxon>Flavobacteriales</taxon>
        <taxon>Flavobacteriaceae</taxon>
        <taxon>Flavobacterium</taxon>
    </lineage>
</organism>
<dbReference type="FunFam" id="2.40.30.20:FF:000003">
    <property type="entry name" value="Riboflavin synthase, alpha subunit"/>
    <property type="match status" value="1"/>
</dbReference>
<evidence type="ECO:0000256" key="9">
    <source>
        <dbReference type="NCBIfam" id="TIGR00187"/>
    </source>
</evidence>
<keyword evidence="13" id="KW-1185">Reference proteome</keyword>
<dbReference type="GO" id="GO:0009231">
    <property type="term" value="P:riboflavin biosynthetic process"/>
    <property type="evidence" value="ECO:0007669"/>
    <property type="project" value="UniProtKB-KW"/>
</dbReference>
<comment type="function">
    <text evidence="2">Catalyzes the dismutation of two molecules of 6,7-dimethyl-8-ribityllumazine, resulting in the formation of riboflavin and 5-amino-6-(D-ribitylamino)uracil.</text>
</comment>
<keyword evidence="7" id="KW-0808">Transferase</keyword>
<dbReference type="CDD" id="cd00402">
    <property type="entry name" value="Riboflavin_synthase_like"/>
    <property type="match status" value="1"/>
</dbReference>
<dbReference type="Proteomes" id="UP000030111">
    <property type="component" value="Unassembled WGS sequence"/>
</dbReference>
<dbReference type="EC" id="2.5.1.9" evidence="4 9"/>
<evidence type="ECO:0000313" key="12">
    <source>
        <dbReference type="EMBL" id="KGO91078.1"/>
    </source>
</evidence>
<dbReference type="PIRSF" id="PIRSF000498">
    <property type="entry name" value="Riboflavin_syn_A"/>
    <property type="match status" value="1"/>
</dbReference>
<evidence type="ECO:0000256" key="8">
    <source>
        <dbReference type="ARBA" id="ARBA00022737"/>
    </source>
</evidence>
<dbReference type="Pfam" id="PF00677">
    <property type="entry name" value="Lum_binding"/>
    <property type="match status" value="2"/>
</dbReference>
<feature type="domain" description="Lumazine-binding" evidence="11">
    <location>
        <begin position="96"/>
        <end position="192"/>
    </location>
</feature>
<accession>A0A0A2MHZ1</accession>
<dbReference type="InterPro" id="IPR023366">
    <property type="entry name" value="ATP_synth_asu-like_sf"/>
</dbReference>
<dbReference type="PANTHER" id="PTHR21098:SF12">
    <property type="entry name" value="RIBOFLAVIN SYNTHASE"/>
    <property type="match status" value="1"/>
</dbReference>
<evidence type="ECO:0000259" key="11">
    <source>
        <dbReference type="PROSITE" id="PS51177"/>
    </source>
</evidence>
<protein>
    <recommendedName>
        <fullName evidence="5 9">Riboflavin synthase</fullName>
        <ecNumber evidence="4 9">2.5.1.9</ecNumber>
    </recommendedName>
</protein>
<dbReference type="PROSITE" id="PS51177">
    <property type="entry name" value="LUMAZINE_BIND"/>
    <property type="match status" value="2"/>
</dbReference>
<comment type="pathway">
    <text evidence="3">Cofactor biosynthesis; riboflavin biosynthesis; riboflavin from 2-hydroxy-3-oxobutyl phosphate and 5-amino-6-(D-ribitylamino)uracil: step 2/2.</text>
</comment>
<evidence type="ECO:0000256" key="7">
    <source>
        <dbReference type="ARBA" id="ARBA00022679"/>
    </source>
</evidence>
<proteinExistence type="predicted"/>
<dbReference type="RefSeq" id="WP_026993363.1">
    <property type="nucleotide sequence ID" value="NZ_JRLY01000027.1"/>
</dbReference>
<dbReference type="GO" id="GO:0004746">
    <property type="term" value="F:riboflavin synthase activity"/>
    <property type="evidence" value="ECO:0007669"/>
    <property type="project" value="UniProtKB-UniRule"/>
</dbReference>
<dbReference type="InterPro" id="IPR017938">
    <property type="entry name" value="Riboflavin_synthase-like_b-brl"/>
</dbReference>
<evidence type="ECO:0000256" key="6">
    <source>
        <dbReference type="ARBA" id="ARBA00022619"/>
    </source>
</evidence>
<evidence type="ECO:0000313" key="13">
    <source>
        <dbReference type="Proteomes" id="UP000030111"/>
    </source>
</evidence>
<evidence type="ECO:0000256" key="1">
    <source>
        <dbReference type="ARBA" id="ARBA00000968"/>
    </source>
</evidence>
<dbReference type="InterPro" id="IPR001783">
    <property type="entry name" value="Lumazine-bd"/>
</dbReference>
<feature type="repeat" description="Lumazine-binding" evidence="10">
    <location>
        <begin position="1"/>
        <end position="95"/>
    </location>
</feature>
<feature type="domain" description="Lumazine-binding" evidence="11">
    <location>
        <begin position="1"/>
        <end position="95"/>
    </location>
</feature>
<keyword evidence="8" id="KW-0677">Repeat</keyword>
<dbReference type="PANTHER" id="PTHR21098">
    <property type="entry name" value="RIBOFLAVIN SYNTHASE ALPHA CHAIN"/>
    <property type="match status" value="1"/>
</dbReference>